<dbReference type="Pfam" id="PF00172">
    <property type="entry name" value="Zn_clus"/>
    <property type="match status" value="1"/>
</dbReference>
<feature type="compositionally biased region" description="Polar residues" evidence="1">
    <location>
        <begin position="110"/>
        <end position="126"/>
    </location>
</feature>
<dbReference type="Proteomes" id="UP000789759">
    <property type="component" value="Unassembled WGS sequence"/>
</dbReference>
<evidence type="ECO:0000313" key="4">
    <source>
        <dbReference type="Proteomes" id="UP000789759"/>
    </source>
</evidence>
<protein>
    <submittedName>
        <fullName evidence="3">19392_t:CDS:1</fullName>
    </submittedName>
</protein>
<dbReference type="GO" id="GO:0008270">
    <property type="term" value="F:zinc ion binding"/>
    <property type="evidence" value="ECO:0007669"/>
    <property type="project" value="InterPro"/>
</dbReference>
<sequence length="198" mass="22461">MSHYQSPHVSQAFIPSNPSSFPSKCVSIRLAGVNKSEKSSQEHSYTKFRFFPTDSKDDIRQEISKAFSVESFSLVDEKEEHIITGAWYSLEDNTTYSLIKREYGSDAKRNWSSASYDNDNQRSSEGPSVKISNRKEIGDADDNDISEIDGAENNPDKRQHAKKACNNCRQAKKKCDQESIPCLRCVKYELQCNLATEI</sequence>
<evidence type="ECO:0000313" key="3">
    <source>
        <dbReference type="EMBL" id="CAG8801858.1"/>
    </source>
</evidence>
<comment type="caution">
    <text evidence="3">The sequence shown here is derived from an EMBL/GenBank/DDBJ whole genome shotgun (WGS) entry which is preliminary data.</text>
</comment>
<gene>
    <name evidence="3" type="ORF">CPELLU_LOCUS17775</name>
</gene>
<dbReference type="EMBL" id="CAJVQA010031689">
    <property type="protein sequence ID" value="CAG8801858.1"/>
    <property type="molecule type" value="Genomic_DNA"/>
</dbReference>
<organism evidence="3 4">
    <name type="scientific">Cetraspora pellucida</name>
    <dbReference type="NCBI Taxonomy" id="1433469"/>
    <lineage>
        <taxon>Eukaryota</taxon>
        <taxon>Fungi</taxon>
        <taxon>Fungi incertae sedis</taxon>
        <taxon>Mucoromycota</taxon>
        <taxon>Glomeromycotina</taxon>
        <taxon>Glomeromycetes</taxon>
        <taxon>Diversisporales</taxon>
        <taxon>Gigasporaceae</taxon>
        <taxon>Cetraspora</taxon>
    </lineage>
</organism>
<keyword evidence="4" id="KW-1185">Reference proteome</keyword>
<name>A0A9N9P9D0_9GLOM</name>
<dbReference type="AlphaFoldDB" id="A0A9N9P9D0"/>
<reference evidence="3" key="1">
    <citation type="submission" date="2021-06" db="EMBL/GenBank/DDBJ databases">
        <authorList>
            <person name="Kallberg Y."/>
            <person name="Tangrot J."/>
            <person name="Rosling A."/>
        </authorList>
    </citation>
    <scope>NUCLEOTIDE SEQUENCE</scope>
    <source>
        <strain evidence="3">FL966</strain>
    </source>
</reference>
<dbReference type="Gene3D" id="4.10.240.10">
    <property type="entry name" value="Zn(2)-C6 fungal-type DNA-binding domain"/>
    <property type="match status" value="1"/>
</dbReference>
<dbReference type="SUPFAM" id="SSF57701">
    <property type="entry name" value="Zn2/Cys6 DNA-binding domain"/>
    <property type="match status" value="1"/>
</dbReference>
<dbReference type="OrthoDB" id="4132249at2759"/>
<dbReference type="CDD" id="cd00067">
    <property type="entry name" value="GAL4"/>
    <property type="match status" value="1"/>
</dbReference>
<accession>A0A9N9P9D0</accession>
<dbReference type="GO" id="GO:0000981">
    <property type="term" value="F:DNA-binding transcription factor activity, RNA polymerase II-specific"/>
    <property type="evidence" value="ECO:0007669"/>
    <property type="project" value="InterPro"/>
</dbReference>
<feature type="region of interest" description="Disordered" evidence="1">
    <location>
        <begin position="110"/>
        <end position="162"/>
    </location>
</feature>
<dbReference type="InterPro" id="IPR001138">
    <property type="entry name" value="Zn2Cys6_DnaBD"/>
</dbReference>
<evidence type="ECO:0000256" key="1">
    <source>
        <dbReference type="SAM" id="MobiDB-lite"/>
    </source>
</evidence>
<dbReference type="InterPro" id="IPR036864">
    <property type="entry name" value="Zn2-C6_fun-type_DNA-bd_sf"/>
</dbReference>
<evidence type="ECO:0000259" key="2">
    <source>
        <dbReference type="PROSITE" id="PS50048"/>
    </source>
</evidence>
<dbReference type="PROSITE" id="PS00463">
    <property type="entry name" value="ZN2_CY6_FUNGAL_1"/>
    <property type="match status" value="1"/>
</dbReference>
<feature type="domain" description="Zn(2)-C6 fungal-type" evidence="2">
    <location>
        <begin position="164"/>
        <end position="194"/>
    </location>
</feature>
<dbReference type="PROSITE" id="PS50048">
    <property type="entry name" value="ZN2_CY6_FUNGAL_2"/>
    <property type="match status" value="1"/>
</dbReference>
<proteinExistence type="predicted"/>
<feature type="compositionally biased region" description="Acidic residues" evidence="1">
    <location>
        <begin position="139"/>
        <end position="150"/>
    </location>
</feature>